<gene>
    <name evidence="1" type="ORF">BN580_00821</name>
    <name evidence="2" type="ORF">MR241_08885</name>
</gene>
<reference evidence="1" key="1">
    <citation type="submission" date="2012-11" db="EMBL/GenBank/DDBJ databases">
        <title>Dependencies among metagenomic species, viruses, plasmids and units of genetic variation.</title>
        <authorList>
            <person name="Nielsen H.B."/>
            <person name="Almeida M."/>
            <person name="Juncker A.S."/>
            <person name="Rasmussen S."/>
            <person name="Li J."/>
            <person name="Sunagawa S."/>
            <person name="Plichta D."/>
            <person name="Gautier L."/>
            <person name="Le Chatelier E."/>
            <person name="Peletier E."/>
            <person name="Bonde I."/>
            <person name="Nielsen T."/>
            <person name="Manichanh C."/>
            <person name="Arumugam M."/>
            <person name="Batto J."/>
            <person name="Santos M.B.Q.D."/>
            <person name="Blom N."/>
            <person name="Borruel N."/>
            <person name="Burgdorf K.S."/>
            <person name="Boumezbeur F."/>
            <person name="Casellas F."/>
            <person name="Dore J."/>
            <person name="Guarner F."/>
            <person name="Hansen T."/>
            <person name="Hildebrand F."/>
            <person name="Kaas R.S."/>
            <person name="Kennedy S."/>
            <person name="Kristiansen K."/>
            <person name="Kultima J.R."/>
            <person name="Leonard P."/>
            <person name="Levenez F."/>
            <person name="Lund O."/>
            <person name="Moumen B."/>
            <person name="Le Paslier D."/>
            <person name="Pons N."/>
            <person name="Pedersen O."/>
            <person name="Prifti E."/>
            <person name="Qin J."/>
            <person name="Raes J."/>
            <person name="Tap J."/>
            <person name="Tims S."/>
            <person name="Ussery D.W."/>
            <person name="Yamada T."/>
            <person name="MetaHit consortium"/>
            <person name="Renault P."/>
            <person name="Sicheritz-Ponten T."/>
            <person name="Bork P."/>
            <person name="Wang J."/>
            <person name="Brunak S."/>
            <person name="Ehrlich S.D."/>
        </authorList>
    </citation>
    <scope>NUCLEOTIDE SEQUENCE [LARGE SCALE GENOMIC DNA]</scope>
</reference>
<dbReference type="STRING" id="1263015.BN580_00821"/>
<evidence type="ECO:0000313" key="4">
    <source>
        <dbReference type="Proteomes" id="UP001139365"/>
    </source>
</evidence>
<evidence type="ECO:0000313" key="3">
    <source>
        <dbReference type="Proteomes" id="UP000017938"/>
    </source>
</evidence>
<dbReference type="Proteomes" id="UP000017938">
    <property type="component" value="Unassembled WGS sequence"/>
</dbReference>
<comment type="caution">
    <text evidence="1">The sequence shown here is derived from an EMBL/GenBank/DDBJ whole genome shotgun (WGS) entry which is preliminary data.</text>
</comment>
<sequence>MKLSEALSERSDIAKRIDRLYDRLVNNAKVQEGENPAEDPEALIAELNGLTERMTELVTRINLTNAATVSDGETVTALIARRDCMTKKINILRGFLDEASSTVSRGMRSEIKIKSTVNVREYQKLLDELSKELRTLDVRLQGLNFTTELL</sequence>
<dbReference type="CDD" id="cd12208">
    <property type="entry name" value="DIP1984-like"/>
    <property type="match status" value="1"/>
</dbReference>
<dbReference type="Gene3D" id="6.10.320.10">
    <property type="match status" value="1"/>
</dbReference>
<dbReference type="AlphaFoldDB" id="R6TT95"/>
<dbReference type="Proteomes" id="UP001139365">
    <property type="component" value="Unassembled WGS sequence"/>
</dbReference>
<dbReference type="InterPro" id="IPR047741">
    <property type="entry name" value="DIP1984-like"/>
</dbReference>
<organism evidence="1 3">
    <name type="scientific">Candidatus Colimorpha enterica</name>
    <dbReference type="NCBI Taxonomy" id="3083063"/>
    <lineage>
        <taxon>Bacteria</taxon>
        <taxon>Pseudomonadati</taxon>
        <taxon>Bacteroidota</taxon>
        <taxon>Bacteroidia</taxon>
        <taxon>Bacteroidales</taxon>
        <taxon>Candidatus Colimorpha</taxon>
    </lineage>
</organism>
<reference evidence="2 4" key="2">
    <citation type="submission" date="2022-03" db="EMBL/GenBank/DDBJ databases">
        <title>Metagenome-assembled genomes from swine fecal metagenomes.</title>
        <authorList>
            <person name="Holman D.B."/>
            <person name="Kommadath A."/>
        </authorList>
    </citation>
    <scope>NUCLEOTIDE SEQUENCE [LARGE SCALE GENOMIC DNA]</scope>
    <source>
        <strain evidence="2">SUG147</strain>
    </source>
</reference>
<name>R6TT95_9BACT</name>
<dbReference type="EMBL" id="JALEMU010000147">
    <property type="protein sequence ID" value="MCI5756389.1"/>
    <property type="molecule type" value="Genomic_DNA"/>
</dbReference>
<evidence type="ECO:0000313" key="2">
    <source>
        <dbReference type="EMBL" id="MCI5756389.1"/>
    </source>
</evidence>
<accession>R6TT95</accession>
<dbReference type="Pfam" id="PF20935">
    <property type="entry name" value="DUF6847"/>
    <property type="match status" value="1"/>
</dbReference>
<proteinExistence type="predicted"/>
<dbReference type="NCBIfam" id="NF038048">
    <property type="entry name" value="DIP1984_fam"/>
    <property type="match status" value="1"/>
</dbReference>
<evidence type="ECO:0000313" key="1">
    <source>
        <dbReference type="EMBL" id="CDC71141.1"/>
    </source>
</evidence>
<protein>
    <submittedName>
        <fullName evidence="2">DIP1984 family protein</fullName>
    </submittedName>
    <submittedName>
        <fullName evidence="1">Septicolysin</fullName>
    </submittedName>
</protein>
<dbReference type="EMBL" id="CBFW010000062">
    <property type="protein sequence ID" value="CDC71141.1"/>
    <property type="molecule type" value="Genomic_DNA"/>
</dbReference>